<dbReference type="EMBL" id="PKMF04000342">
    <property type="protein sequence ID" value="KAK7836874.1"/>
    <property type="molecule type" value="Genomic_DNA"/>
</dbReference>
<evidence type="ECO:0000313" key="1">
    <source>
        <dbReference type="EMBL" id="KAK7836874.1"/>
    </source>
</evidence>
<reference evidence="1 2" key="1">
    <citation type="journal article" date="2018" name="Sci. Data">
        <title>The draft genome sequence of cork oak.</title>
        <authorList>
            <person name="Ramos A.M."/>
            <person name="Usie A."/>
            <person name="Barbosa P."/>
            <person name="Barros P.M."/>
            <person name="Capote T."/>
            <person name="Chaves I."/>
            <person name="Simoes F."/>
            <person name="Abreu I."/>
            <person name="Carrasquinho I."/>
            <person name="Faro C."/>
            <person name="Guimaraes J.B."/>
            <person name="Mendonca D."/>
            <person name="Nobrega F."/>
            <person name="Rodrigues L."/>
            <person name="Saibo N.J.M."/>
            <person name="Varela M.C."/>
            <person name="Egas C."/>
            <person name="Matos J."/>
            <person name="Miguel C.M."/>
            <person name="Oliveira M.M."/>
            <person name="Ricardo C.P."/>
            <person name="Goncalves S."/>
        </authorList>
    </citation>
    <scope>NUCLEOTIDE SEQUENCE [LARGE SCALE GENOMIC DNA]</scope>
    <source>
        <strain evidence="2">cv. HL8</strain>
    </source>
</reference>
<comment type="caution">
    <text evidence="1">The sequence shown here is derived from an EMBL/GenBank/DDBJ whole genome shotgun (WGS) entry which is preliminary data.</text>
</comment>
<dbReference type="AlphaFoldDB" id="A0AAW0KCP4"/>
<protein>
    <submittedName>
        <fullName evidence="1">Uncharacterized protein</fullName>
    </submittedName>
</protein>
<dbReference type="Proteomes" id="UP000237347">
    <property type="component" value="Unassembled WGS sequence"/>
</dbReference>
<evidence type="ECO:0000313" key="2">
    <source>
        <dbReference type="Proteomes" id="UP000237347"/>
    </source>
</evidence>
<sequence>MAITEVVKVEFKERRSREISGTLQVSYHSRYQKGHRDLECVLHKDSRGPITMTMKMWLWCLPCMFRGFFFNSWVEDAYDGLLTLFSQVLLTSLVKEADFLSHMPPWRSGY</sequence>
<name>A0AAW0KCP4_QUESU</name>
<organism evidence="1 2">
    <name type="scientific">Quercus suber</name>
    <name type="common">Cork oak</name>
    <dbReference type="NCBI Taxonomy" id="58331"/>
    <lineage>
        <taxon>Eukaryota</taxon>
        <taxon>Viridiplantae</taxon>
        <taxon>Streptophyta</taxon>
        <taxon>Embryophyta</taxon>
        <taxon>Tracheophyta</taxon>
        <taxon>Spermatophyta</taxon>
        <taxon>Magnoliopsida</taxon>
        <taxon>eudicotyledons</taxon>
        <taxon>Gunneridae</taxon>
        <taxon>Pentapetalae</taxon>
        <taxon>rosids</taxon>
        <taxon>fabids</taxon>
        <taxon>Fagales</taxon>
        <taxon>Fagaceae</taxon>
        <taxon>Quercus</taxon>
    </lineage>
</organism>
<accession>A0AAW0KCP4</accession>
<keyword evidence="2" id="KW-1185">Reference proteome</keyword>
<proteinExistence type="predicted"/>
<gene>
    <name evidence="1" type="ORF">CFP56_021960</name>
</gene>